<dbReference type="Gene3D" id="3.60.20.10">
    <property type="entry name" value="Glutamine Phosphoribosylpyrophosphate, subunit 1, domain 1"/>
    <property type="match status" value="1"/>
</dbReference>
<evidence type="ECO:0000256" key="3">
    <source>
        <dbReference type="ARBA" id="ARBA00022942"/>
    </source>
</evidence>
<keyword evidence="2" id="KW-0963">Cytoplasm</keyword>
<dbReference type="PANTHER" id="PTHR32194">
    <property type="entry name" value="METALLOPROTEASE TLDD"/>
    <property type="match status" value="1"/>
</dbReference>
<accession>A0A6A4WEY0</accession>
<evidence type="ECO:0000313" key="6">
    <source>
        <dbReference type="EMBL" id="KAF0300541.1"/>
    </source>
</evidence>
<evidence type="ECO:0000256" key="2">
    <source>
        <dbReference type="ARBA" id="ARBA00022490"/>
    </source>
</evidence>
<dbReference type="AlphaFoldDB" id="A0A6A4WEY0"/>
<keyword evidence="3 6" id="KW-0647">Proteasome</keyword>
<keyword evidence="4" id="KW-0539">Nucleus</keyword>
<dbReference type="InterPro" id="IPR029055">
    <property type="entry name" value="Ntn_hydrolases_N"/>
</dbReference>
<name>A0A6A4WEY0_AMPAM</name>
<dbReference type="CDD" id="cd03757">
    <property type="entry name" value="proteasome_beta_type_1"/>
    <property type="match status" value="1"/>
</dbReference>
<proteinExistence type="predicted"/>
<dbReference type="FunFam" id="3.60.20.10:FF:000027">
    <property type="entry name" value="Proteasome subunit beta type-6"/>
    <property type="match status" value="1"/>
</dbReference>
<comment type="caution">
    <text evidence="6">The sequence shown here is derived from an EMBL/GenBank/DDBJ whole genome shotgun (WGS) entry which is preliminary data.</text>
</comment>
<sequence>MMSVQTMQPGARETAAGGPRQRYFYPYADNGGTVVAIAGDDFVVVASDTRLSSGYSIYTRDQKKTFQLSERTILGSTGCWCDVLTMTKVLRARMQMYRHEHNKAMSTGAVAQLLSTMLYHKRFFPYYVSNVLAGLDENGKGIVYHYDPVGHHDPGKCYTGGSGGALIQPLLDNQINYKNQENVTPEPLTVKKTVSIIKDVFTSACERDIYTGDAVAIQVITKDGITEELFPLRRD</sequence>
<evidence type="ECO:0000256" key="1">
    <source>
        <dbReference type="ARBA" id="ARBA00004123"/>
    </source>
</evidence>
<dbReference type="PANTHER" id="PTHR32194:SF2">
    <property type="entry name" value="PROTEASOME SUBUNIT BETA TYPE-1"/>
    <property type="match status" value="1"/>
</dbReference>
<dbReference type="InterPro" id="IPR023333">
    <property type="entry name" value="Proteasome_suB-type"/>
</dbReference>
<comment type="subunit">
    <text evidence="5">The 26S proteasome consists of a 20S proteasome core and two 19S regulatory subunits. The 20S proteasome core is composed of 28 subunits that are arranged in four stacked rings, resulting in a barrel-shaped structure. The two end rings are each formed by seven alpha subunits, and the two central rings are each formed by seven beta subunits. The catalytic chamber with the active sites is on the inside of the barrel.</text>
</comment>
<protein>
    <submittedName>
        <fullName evidence="6">Proteasome subunit beta type-1</fullName>
    </submittedName>
</protein>
<dbReference type="SUPFAM" id="SSF56235">
    <property type="entry name" value="N-terminal nucleophile aminohydrolases (Ntn hydrolases)"/>
    <property type="match status" value="1"/>
</dbReference>
<evidence type="ECO:0000313" key="7">
    <source>
        <dbReference type="Proteomes" id="UP000440578"/>
    </source>
</evidence>
<dbReference type="InterPro" id="IPR001353">
    <property type="entry name" value="Proteasome_sua/b"/>
</dbReference>
<dbReference type="GO" id="GO:0005737">
    <property type="term" value="C:cytoplasm"/>
    <property type="evidence" value="ECO:0007669"/>
    <property type="project" value="TreeGrafter"/>
</dbReference>
<dbReference type="GO" id="GO:0051603">
    <property type="term" value="P:proteolysis involved in protein catabolic process"/>
    <property type="evidence" value="ECO:0007669"/>
    <property type="project" value="InterPro"/>
</dbReference>
<dbReference type="Pfam" id="PF00227">
    <property type="entry name" value="Proteasome"/>
    <property type="match status" value="1"/>
</dbReference>
<comment type="subcellular location">
    <subcellularLocation>
        <location evidence="1">Nucleus</location>
    </subcellularLocation>
</comment>
<organism evidence="6 7">
    <name type="scientific">Amphibalanus amphitrite</name>
    <name type="common">Striped barnacle</name>
    <name type="synonym">Balanus amphitrite</name>
    <dbReference type="NCBI Taxonomy" id="1232801"/>
    <lineage>
        <taxon>Eukaryota</taxon>
        <taxon>Metazoa</taxon>
        <taxon>Ecdysozoa</taxon>
        <taxon>Arthropoda</taxon>
        <taxon>Crustacea</taxon>
        <taxon>Multicrustacea</taxon>
        <taxon>Cirripedia</taxon>
        <taxon>Thoracica</taxon>
        <taxon>Thoracicalcarea</taxon>
        <taxon>Balanomorpha</taxon>
        <taxon>Balanoidea</taxon>
        <taxon>Balanidae</taxon>
        <taxon>Amphibalaninae</taxon>
        <taxon>Amphibalanus</taxon>
    </lineage>
</organism>
<reference evidence="6 7" key="1">
    <citation type="submission" date="2019-07" db="EMBL/GenBank/DDBJ databases">
        <title>Draft genome assembly of a fouling barnacle, Amphibalanus amphitrite (Darwin, 1854): The first reference genome for Thecostraca.</title>
        <authorList>
            <person name="Kim W."/>
        </authorList>
    </citation>
    <scope>NUCLEOTIDE SEQUENCE [LARGE SCALE GENOMIC DNA]</scope>
    <source>
        <strain evidence="6">SNU_AA5</strain>
        <tissue evidence="6">Soma without cirri and trophi</tissue>
    </source>
</reference>
<dbReference type="OrthoDB" id="268479at2759"/>
<evidence type="ECO:0000256" key="4">
    <source>
        <dbReference type="ARBA" id="ARBA00023242"/>
    </source>
</evidence>
<keyword evidence="7" id="KW-1185">Reference proteome</keyword>
<dbReference type="EMBL" id="VIIS01001254">
    <property type="protein sequence ID" value="KAF0300541.1"/>
    <property type="molecule type" value="Genomic_DNA"/>
</dbReference>
<evidence type="ECO:0000256" key="5">
    <source>
        <dbReference type="ARBA" id="ARBA00026071"/>
    </source>
</evidence>
<gene>
    <name evidence="6" type="primary">Psmb1_1</name>
    <name evidence="6" type="ORF">FJT64_026977</name>
</gene>
<dbReference type="GO" id="GO:0005839">
    <property type="term" value="C:proteasome core complex"/>
    <property type="evidence" value="ECO:0007669"/>
    <property type="project" value="InterPro"/>
</dbReference>
<dbReference type="PROSITE" id="PS51476">
    <property type="entry name" value="PROTEASOME_BETA_2"/>
    <property type="match status" value="1"/>
</dbReference>
<dbReference type="GO" id="GO:0005634">
    <property type="term" value="C:nucleus"/>
    <property type="evidence" value="ECO:0007669"/>
    <property type="project" value="UniProtKB-SubCell"/>
</dbReference>
<dbReference type="Proteomes" id="UP000440578">
    <property type="component" value="Unassembled WGS sequence"/>
</dbReference>